<accession>A0A9P7G5Y0</accession>
<organism evidence="3 4">
    <name type="scientific">Asterophora parasitica</name>
    <dbReference type="NCBI Taxonomy" id="117018"/>
    <lineage>
        <taxon>Eukaryota</taxon>
        <taxon>Fungi</taxon>
        <taxon>Dikarya</taxon>
        <taxon>Basidiomycota</taxon>
        <taxon>Agaricomycotina</taxon>
        <taxon>Agaricomycetes</taxon>
        <taxon>Agaricomycetidae</taxon>
        <taxon>Agaricales</taxon>
        <taxon>Tricholomatineae</taxon>
        <taxon>Lyophyllaceae</taxon>
        <taxon>Asterophora</taxon>
    </lineage>
</organism>
<dbReference type="InterPro" id="IPR017795">
    <property type="entry name" value="ABBA_NscD-like"/>
</dbReference>
<dbReference type="InterPro" id="IPR033964">
    <property type="entry name" value="ABBA"/>
</dbReference>
<dbReference type="SFLD" id="SFLDS00036">
    <property type="entry name" value="Aromatic_Prenyltransferase"/>
    <property type="match status" value="1"/>
</dbReference>
<evidence type="ECO:0008006" key="5">
    <source>
        <dbReference type="Google" id="ProtNLM"/>
    </source>
</evidence>
<dbReference type="PANTHER" id="PTHR40627:SF4">
    <property type="entry name" value="PRENYLTRANSFERASE ASQH1-RELATED"/>
    <property type="match status" value="1"/>
</dbReference>
<dbReference type="NCBIfam" id="TIGR03429">
    <property type="entry name" value="arom_pren_DMATS"/>
    <property type="match status" value="1"/>
</dbReference>
<dbReference type="CDD" id="cd13929">
    <property type="entry name" value="PT-DMATS_CymD"/>
    <property type="match status" value="1"/>
</dbReference>
<dbReference type="AlphaFoldDB" id="A0A9P7G5Y0"/>
<comment type="similarity">
    <text evidence="1">Belongs to the tryptophan dimethylallyltransferase family.</text>
</comment>
<evidence type="ECO:0000256" key="1">
    <source>
        <dbReference type="ARBA" id="ARBA00010209"/>
    </source>
</evidence>
<dbReference type="Pfam" id="PF11991">
    <property type="entry name" value="Trp_DMAT"/>
    <property type="match status" value="1"/>
</dbReference>
<protein>
    <recommendedName>
        <fullName evidence="5">Aromatic prenyltransferase</fullName>
    </recommendedName>
</protein>
<keyword evidence="2" id="KW-0808">Transferase</keyword>
<dbReference type="OrthoDB" id="3354387at2759"/>
<comment type="caution">
    <text evidence="3">The sequence shown here is derived from an EMBL/GenBank/DDBJ whole genome shotgun (WGS) entry which is preliminary data.</text>
</comment>
<dbReference type="GO" id="GO:0016765">
    <property type="term" value="F:transferase activity, transferring alkyl or aryl (other than methyl) groups"/>
    <property type="evidence" value="ECO:0007669"/>
    <property type="project" value="InterPro"/>
</dbReference>
<evidence type="ECO:0000313" key="3">
    <source>
        <dbReference type="EMBL" id="KAG5641112.1"/>
    </source>
</evidence>
<proteinExistence type="inferred from homology"/>
<dbReference type="EMBL" id="JABCKV010000386">
    <property type="protein sequence ID" value="KAG5641112.1"/>
    <property type="molecule type" value="Genomic_DNA"/>
</dbReference>
<evidence type="ECO:0000313" key="4">
    <source>
        <dbReference type="Proteomes" id="UP000775547"/>
    </source>
</evidence>
<sequence>MLDTAEFSISSQVSFLTFVYARLLGMMGPLEATGPGSLMTFDGSPVELSWVIPSKANTRDCQRRQLRFAIEPIDPRSGRLLRANEVLRYLTSSKGSLGLVRCDRSALDWSMITQHFLYPDGDTEGSEGERFFIGFDFSPSGDIVLKTYYLPAPRPTYGAFLHHAKGLNLGLWDSDYRPLRDLLDCLDPSLVDSLNMMISYVDEVNDLSKPRLQILSMDCVPNEVNRLKLYCRPTSGNSWRDARRAFTLGGRLASSKMNRALARLETLWNLLFPFTASDSNRDLDDALLQRSGSCHRGTADHPTGGLLYYYSLVPGSDMVLPKIYLPVARYCSNDLFITQALEKFHAIDGRGSGERDWVSREVAAA</sequence>
<dbReference type="PANTHER" id="PTHR40627">
    <property type="entry name" value="INDOLE PRENYLTRANSFERASE TDIB-RELATED"/>
    <property type="match status" value="1"/>
</dbReference>
<gene>
    <name evidence="3" type="ORF">DXG03_005975</name>
</gene>
<keyword evidence="4" id="KW-1185">Reference proteome</keyword>
<dbReference type="GO" id="GO:0009820">
    <property type="term" value="P:alkaloid metabolic process"/>
    <property type="evidence" value="ECO:0007669"/>
    <property type="project" value="InterPro"/>
</dbReference>
<name>A0A9P7G5Y0_9AGAR</name>
<dbReference type="Proteomes" id="UP000775547">
    <property type="component" value="Unassembled WGS sequence"/>
</dbReference>
<reference evidence="3" key="2">
    <citation type="submission" date="2021-10" db="EMBL/GenBank/DDBJ databases">
        <title>Phylogenomics reveals ancestral predisposition of the termite-cultivated fungus Termitomyces towards a domesticated lifestyle.</title>
        <authorList>
            <person name="Auxier B."/>
            <person name="Grum-Grzhimaylo A."/>
            <person name="Cardenas M.E."/>
            <person name="Lodge J.D."/>
            <person name="Laessoe T."/>
            <person name="Pedersen O."/>
            <person name="Smith M.E."/>
            <person name="Kuyper T.W."/>
            <person name="Franco-Molano E.A."/>
            <person name="Baroni T.J."/>
            <person name="Aanen D.K."/>
        </authorList>
    </citation>
    <scope>NUCLEOTIDE SEQUENCE</scope>
    <source>
        <strain evidence="3">AP01</strain>
        <tissue evidence="3">Mycelium</tissue>
    </source>
</reference>
<reference evidence="3" key="1">
    <citation type="submission" date="2020-07" db="EMBL/GenBank/DDBJ databases">
        <authorList>
            <person name="Nieuwenhuis M."/>
            <person name="Van De Peppel L.J.J."/>
        </authorList>
    </citation>
    <scope>NUCLEOTIDE SEQUENCE</scope>
    <source>
        <strain evidence="3">AP01</strain>
        <tissue evidence="3">Mycelium</tissue>
    </source>
</reference>
<evidence type="ECO:0000256" key="2">
    <source>
        <dbReference type="ARBA" id="ARBA00022679"/>
    </source>
</evidence>